<feature type="transmembrane region" description="Helical" evidence="1">
    <location>
        <begin position="211"/>
        <end position="228"/>
    </location>
</feature>
<gene>
    <name evidence="2" type="ORF">SYNTR_0134</name>
</gene>
<proteinExistence type="predicted"/>
<feature type="transmembrane region" description="Helical" evidence="1">
    <location>
        <begin position="234"/>
        <end position="255"/>
    </location>
</feature>
<dbReference type="AlphaFoldDB" id="A0A6I6D7Y6"/>
<dbReference type="EMBL" id="CP046457">
    <property type="protein sequence ID" value="QGT98727.1"/>
    <property type="molecule type" value="Genomic_DNA"/>
</dbReference>
<reference evidence="3" key="1">
    <citation type="journal article" date="2019" name="Microbiology">
        <title>Complete Genome Sequence of an Uncultured Bacterium of the Candidate Phylum Bipolaricaulota.</title>
        <authorList>
            <person name="Kadnikov V.V."/>
            <person name="Mardanov A.V."/>
            <person name="Beletsky A.V."/>
            <person name="Frank Y.A."/>
            <person name="Karnachuk O.V."/>
            <person name="Ravin N.V."/>
        </authorList>
    </citation>
    <scope>NUCLEOTIDE SEQUENCE [LARGE SCALE GENOMIC DNA]</scope>
</reference>
<protein>
    <submittedName>
        <fullName evidence="2">Uncharacterized protein</fullName>
    </submittedName>
</protein>
<accession>A0A6I6D7Y6</accession>
<feature type="transmembrane region" description="Helical" evidence="1">
    <location>
        <begin position="6"/>
        <end position="25"/>
    </location>
</feature>
<keyword evidence="1" id="KW-1133">Transmembrane helix</keyword>
<evidence type="ECO:0000256" key="1">
    <source>
        <dbReference type="SAM" id="Phobius"/>
    </source>
</evidence>
<dbReference type="Proteomes" id="UP000426444">
    <property type="component" value="Chromosome"/>
</dbReference>
<sequence>MRVLKIFALLIMSVTLIVTGFFYQLGMGIERTVLNINYYHNLNNEVQLSSHIHQGLQEVMPEMMLEGMHEEANEEISKEMVAETKERLSIIVQGFAQVFDEKWLEEQLLIVINDVLALIKGEQEEIAAVISISEGKEQLGPHLVQYLEKIPPEQLKQMEMQPEMVKYMVEDIFVEIPDEIVLGEVIEAQGMTQEANEAISKVQLFKSGFNFVPYILFALIIAGLYLIVGFPRVLTWFGTLAIISAVIFVTGVMLFRNVVVEQVTFHSIESPISTDALINTINYTVNNIYAIPLSTVIIGIILIFGGLLITKINDSKN</sequence>
<evidence type="ECO:0000313" key="3">
    <source>
        <dbReference type="Proteomes" id="UP000426444"/>
    </source>
</evidence>
<organism evidence="2 3">
    <name type="scientific">Candidatus Syntrophocurvum alkaliphilum</name>
    <dbReference type="NCBI Taxonomy" id="2293317"/>
    <lineage>
        <taxon>Bacteria</taxon>
        <taxon>Bacillati</taxon>
        <taxon>Bacillota</taxon>
        <taxon>Clostridia</taxon>
        <taxon>Eubacteriales</taxon>
        <taxon>Syntrophomonadaceae</taxon>
        <taxon>Candidatus Syntrophocurvum</taxon>
    </lineage>
</organism>
<keyword evidence="1" id="KW-0812">Transmembrane</keyword>
<evidence type="ECO:0000313" key="2">
    <source>
        <dbReference type="EMBL" id="QGT98727.1"/>
    </source>
</evidence>
<name>A0A6I6D7Y6_9FIRM</name>
<dbReference type="RefSeq" id="WP_156202692.1">
    <property type="nucleotide sequence ID" value="NZ_CP046457.1"/>
</dbReference>
<feature type="transmembrane region" description="Helical" evidence="1">
    <location>
        <begin position="288"/>
        <end position="309"/>
    </location>
</feature>
<keyword evidence="1" id="KW-0472">Membrane</keyword>
<dbReference type="KEGG" id="salq:SYNTR_0134"/>
<keyword evidence="3" id="KW-1185">Reference proteome</keyword>